<dbReference type="Gene3D" id="3.40.630.30">
    <property type="match status" value="1"/>
</dbReference>
<dbReference type="EC" id="2.3.1.178" evidence="3 8"/>
<evidence type="ECO:0000256" key="5">
    <source>
        <dbReference type="ARBA" id="ARBA00022679"/>
    </source>
</evidence>
<sequence length="172" mass="18735">MLSDKTASPTITLSQPTAEIGAQVHRLISECPPLDPNSMYCNLLQSSHFSETAVAAGIGDELVGFVSGYRIPQRPDTLFVWQVAVGEKARGQGLATRMLLAILARPANQDINRIETTITPNNQASWALFEGLAKKLDTQIGSAVMFDKTRHFADQHETEMLVKVGPFKAVQA</sequence>
<evidence type="ECO:0000256" key="2">
    <source>
        <dbReference type="ARBA" id="ARBA00010712"/>
    </source>
</evidence>
<organism evidence="10">
    <name type="scientific">Methylotuvimicrobium alcaliphilum</name>
    <name type="common">Methylobacter alcaliphilus</name>
    <dbReference type="NCBI Taxonomy" id="271065"/>
    <lineage>
        <taxon>Bacteria</taxon>
        <taxon>Pseudomonadati</taxon>
        <taxon>Pseudomonadota</taxon>
        <taxon>Gammaproteobacteria</taxon>
        <taxon>Methylococcales</taxon>
        <taxon>Methylococcaceae</taxon>
        <taxon>Methylotuvimicrobium</taxon>
    </lineage>
</organism>
<evidence type="ECO:0000256" key="7">
    <source>
        <dbReference type="ARBA" id="ARBA00048924"/>
    </source>
</evidence>
<gene>
    <name evidence="8 10" type="primary">ectA</name>
</gene>
<dbReference type="EMBL" id="EU523735">
    <property type="protein sequence ID" value="ACB30330.1"/>
    <property type="molecule type" value="Genomic_DNA"/>
</dbReference>
<evidence type="ECO:0000259" key="9">
    <source>
        <dbReference type="PROSITE" id="PS51186"/>
    </source>
</evidence>
<comment type="similarity">
    <text evidence="2 8">Belongs to the acetyltransferase family. EctA subfamily.</text>
</comment>
<dbReference type="UniPathway" id="UPA00067">
    <property type="reaction ID" value="UER00122"/>
</dbReference>
<dbReference type="AlphaFoldDB" id="B2CKR9"/>
<accession>B2CKR9</accession>
<keyword evidence="5 8" id="KW-0808">Transferase</keyword>
<evidence type="ECO:0000256" key="6">
    <source>
        <dbReference type="ARBA" id="ARBA00023315"/>
    </source>
</evidence>
<proteinExistence type="inferred from homology"/>
<comment type="catalytic activity">
    <reaction evidence="7 8">
        <text>L-2,4-diaminobutanoate + acetyl-CoA = (2S)-4-acetamido-2-aminobutanoate + CoA + H(+)</text>
        <dbReference type="Rhea" id="RHEA:16901"/>
        <dbReference type="ChEBI" id="CHEBI:15378"/>
        <dbReference type="ChEBI" id="CHEBI:57287"/>
        <dbReference type="ChEBI" id="CHEBI:57288"/>
        <dbReference type="ChEBI" id="CHEBI:58761"/>
        <dbReference type="ChEBI" id="CHEBI:58929"/>
        <dbReference type="EC" id="2.3.1.178"/>
    </reaction>
</comment>
<comment type="pathway">
    <text evidence="1 8">Amine and polyamine biosynthesis; ectoine biosynthesis; L-ectoine from L-aspartate 4-semialdehyde: step 2/3.</text>
</comment>
<dbReference type="CDD" id="cd04301">
    <property type="entry name" value="NAT_SF"/>
    <property type="match status" value="1"/>
</dbReference>
<protein>
    <recommendedName>
        <fullName evidence="4 8">L-2,4-diaminobutyric acid acetyltransferase</fullName>
        <shortName evidence="8">DABA acetyltransferase</shortName>
        <ecNumber evidence="3 8">2.3.1.178</ecNumber>
    </recommendedName>
</protein>
<name>B2CKR9_METAA</name>
<dbReference type="InterPro" id="IPR016181">
    <property type="entry name" value="Acyl_CoA_acyltransferase"/>
</dbReference>
<evidence type="ECO:0000256" key="3">
    <source>
        <dbReference type="ARBA" id="ARBA00012355"/>
    </source>
</evidence>
<dbReference type="PROSITE" id="PS51186">
    <property type="entry name" value="GNAT"/>
    <property type="match status" value="1"/>
</dbReference>
<dbReference type="InterPro" id="IPR000182">
    <property type="entry name" value="GNAT_dom"/>
</dbReference>
<evidence type="ECO:0000256" key="1">
    <source>
        <dbReference type="ARBA" id="ARBA00004978"/>
    </source>
</evidence>
<dbReference type="InterPro" id="IPR012772">
    <property type="entry name" value="Ectoine_EctA"/>
</dbReference>
<keyword evidence="6 8" id="KW-0012">Acyltransferase</keyword>
<dbReference type="GO" id="GO:0033816">
    <property type="term" value="F:diaminobutyrate acetyltransferase activity"/>
    <property type="evidence" value="ECO:0007669"/>
    <property type="project" value="UniProtKB-EC"/>
</dbReference>
<evidence type="ECO:0000256" key="8">
    <source>
        <dbReference type="RuleBase" id="RU365045"/>
    </source>
</evidence>
<dbReference type="Pfam" id="PF00583">
    <property type="entry name" value="Acetyltransf_1"/>
    <property type="match status" value="1"/>
</dbReference>
<reference evidence="10" key="1">
    <citation type="journal article" date="2011" name="Extremophiles">
        <title>Diversity and phylogeny of the ectoine biosynthesis genes in aerobic, moderately halophilic methylotrophic bacteria.</title>
        <authorList>
            <person name="Reshetnikov A.S."/>
            <person name="Khmelenina V.N."/>
            <person name="Mustakhimov I.I."/>
            <person name="Kalyuzhnaya M."/>
            <person name="Lidstrom M."/>
            <person name="Trotsenko Y.A."/>
        </authorList>
    </citation>
    <scope>NUCLEOTIDE SEQUENCE</scope>
    <source>
        <strain evidence="10">ML1</strain>
    </source>
</reference>
<dbReference type="NCBIfam" id="TIGR02406">
    <property type="entry name" value="ectoine_EctA"/>
    <property type="match status" value="1"/>
</dbReference>
<dbReference type="GO" id="GO:0019491">
    <property type="term" value="P:ectoine biosynthetic process"/>
    <property type="evidence" value="ECO:0007669"/>
    <property type="project" value="UniProtKB-UniPathway"/>
</dbReference>
<evidence type="ECO:0000256" key="4">
    <source>
        <dbReference type="ARBA" id="ARBA00017935"/>
    </source>
</evidence>
<comment type="function">
    <text evidence="8">Catalyzes the acetylation of L-2,4-diaminobutyrate (DABA) to gamma-N-acetyl-alpha,gamma-diaminobutyric acid (ADABA) with acetyl coenzyme A.</text>
</comment>
<evidence type="ECO:0000313" key="10">
    <source>
        <dbReference type="EMBL" id="ACB30330.1"/>
    </source>
</evidence>
<feature type="domain" description="N-acetyltransferase" evidence="9">
    <location>
        <begin position="11"/>
        <end position="165"/>
    </location>
</feature>
<dbReference type="SUPFAM" id="SSF55729">
    <property type="entry name" value="Acyl-CoA N-acyltransferases (Nat)"/>
    <property type="match status" value="1"/>
</dbReference>